<comment type="function">
    <text evidence="1">Removes C-terminal D-alanyl residues from sugar-peptide cell wall precursors.</text>
</comment>
<gene>
    <name evidence="18" type="primary">dacC</name>
    <name evidence="18" type="ORF">GCM10011415_10560</name>
</gene>
<keyword evidence="7 16" id="KW-0732">Signal</keyword>
<dbReference type="EMBL" id="BMJV01000001">
    <property type="protein sequence ID" value="GGG65660.1"/>
    <property type="molecule type" value="Genomic_DNA"/>
</dbReference>
<keyword evidence="11" id="KW-0961">Cell wall biogenesis/degradation</keyword>
<dbReference type="GO" id="GO:0009002">
    <property type="term" value="F:serine-type D-Ala-D-Ala carboxypeptidase activity"/>
    <property type="evidence" value="ECO:0007669"/>
    <property type="project" value="UniProtKB-EC"/>
</dbReference>
<dbReference type="Pfam" id="PF00768">
    <property type="entry name" value="Peptidase_S11"/>
    <property type="match status" value="1"/>
</dbReference>
<dbReference type="GO" id="GO:0008360">
    <property type="term" value="P:regulation of cell shape"/>
    <property type="evidence" value="ECO:0007669"/>
    <property type="project" value="UniProtKB-KW"/>
</dbReference>
<dbReference type="SUPFAM" id="SSF69189">
    <property type="entry name" value="Penicillin-binding protein associated domain"/>
    <property type="match status" value="1"/>
</dbReference>
<sequence length="393" mass="42356">MILSRPLRHLLAAASVVAMTASQAAAFDTSARAAFVLDYTTGTVLLAKNADEALPPASMSKLMTLYMAFEAIHDGRLSLDERLPVSEHAMSYGGSTMFLNTQDRVRVEDLLRGIIVLSGNDACAVIAEALSPNGTEAGFAEMMTRRAQQLGMTNSTFANASGWPNPEQRMSMRDLTLLATHIIEDFPEFYEIFGETRYEFDGRAPSNVNNRNPLLRLGIGADGLKTGHTSEAGYGLVGSAAQDGRRVVFAITGLDSERARAEESESIVNWAFRQFAERTLLEADTEVARADVWLGAQDSVGLVAQEDVTLLVPFTPGATLEAEVVYTGPLKAPISSGQQLAELIIRPEGLPEHRVPLFAAQTVDGGGFSKRMMTVSRALIGRIQEPSATGEAM</sequence>
<evidence type="ECO:0000256" key="12">
    <source>
        <dbReference type="ARBA" id="ARBA00034000"/>
    </source>
</evidence>
<comment type="similarity">
    <text evidence="3 15">Belongs to the peptidase S11 family.</text>
</comment>
<dbReference type="SMART" id="SM00936">
    <property type="entry name" value="PBP5_C"/>
    <property type="match status" value="1"/>
</dbReference>
<evidence type="ECO:0000256" key="16">
    <source>
        <dbReference type="SAM" id="SignalP"/>
    </source>
</evidence>
<name>A0A8J2ZI84_9RHOB</name>
<evidence type="ECO:0000256" key="8">
    <source>
        <dbReference type="ARBA" id="ARBA00022801"/>
    </source>
</evidence>
<keyword evidence="10" id="KW-0573">Peptidoglycan synthesis</keyword>
<evidence type="ECO:0000313" key="18">
    <source>
        <dbReference type="EMBL" id="GGG65660.1"/>
    </source>
</evidence>
<comment type="catalytic activity">
    <reaction evidence="12">
        <text>Preferential cleavage: (Ac)2-L-Lys-D-Ala-|-D-Ala. Also transpeptidation of peptidyl-alanyl moieties that are N-acyl substituents of D-alanine.</text>
        <dbReference type="EC" id="3.4.16.4"/>
    </reaction>
</comment>
<evidence type="ECO:0000256" key="10">
    <source>
        <dbReference type="ARBA" id="ARBA00022984"/>
    </source>
</evidence>
<comment type="caution">
    <text evidence="18">The sequence shown here is derived from an EMBL/GenBank/DDBJ whole genome shotgun (WGS) entry which is preliminary data.</text>
</comment>
<dbReference type="Pfam" id="PF07943">
    <property type="entry name" value="PBP5_C"/>
    <property type="match status" value="1"/>
</dbReference>
<dbReference type="UniPathway" id="UPA00219"/>
<dbReference type="GO" id="GO:0071555">
    <property type="term" value="P:cell wall organization"/>
    <property type="evidence" value="ECO:0007669"/>
    <property type="project" value="UniProtKB-KW"/>
</dbReference>
<feature type="binding site" evidence="14">
    <location>
        <position position="225"/>
    </location>
    <ligand>
        <name>substrate</name>
    </ligand>
</feature>
<dbReference type="GO" id="GO:0009252">
    <property type="term" value="P:peptidoglycan biosynthetic process"/>
    <property type="evidence" value="ECO:0007669"/>
    <property type="project" value="UniProtKB-UniPathway"/>
</dbReference>
<proteinExistence type="inferred from homology"/>
<evidence type="ECO:0000256" key="5">
    <source>
        <dbReference type="ARBA" id="ARBA00022645"/>
    </source>
</evidence>
<organism evidence="18 19">
    <name type="scientific">Salipiger pallidus</name>
    <dbReference type="NCBI Taxonomy" id="1775170"/>
    <lineage>
        <taxon>Bacteria</taxon>
        <taxon>Pseudomonadati</taxon>
        <taxon>Pseudomonadota</taxon>
        <taxon>Alphaproteobacteria</taxon>
        <taxon>Rhodobacterales</taxon>
        <taxon>Roseobacteraceae</taxon>
        <taxon>Salipiger</taxon>
    </lineage>
</organism>
<accession>A0A8J2ZI84</accession>
<feature type="chain" id="PRO_5035150379" description="serine-type D-Ala-D-Ala carboxypeptidase" evidence="16">
    <location>
        <begin position="27"/>
        <end position="393"/>
    </location>
</feature>
<dbReference type="Proteomes" id="UP000617145">
    <property type="component" value="Unassembled WGS sequence"/>
</dbReference>
<feature type="domain" description="Peptidase S11 D-Ala-D-Ala carboxypeptidase A C-terminal" evidence="17">
    <location>
        <begin position="275"/>
        <end position="365"/>
    </location>
</feature>
<dbReference type="InterPro" id="IPR018044">
    <property type="entry name" value="Peptidase_S11"/>
</dbReference>
<keyword evidence="8" id="KW-0378">Hydrolase</keyword>
<dbReference type="PRINTS" id="PR00725">
    <property type="entry name" value="DADACBPTASE1"/>
</dbReference>
<dbReference type="GO" id="GO:0006508">
    <property type="term" value="P:proteolysis"/>
    <property type="evidence" value="ECO:0007669"/>
    <property type="project" value="UniProtKB-KW"/>
</dbReference>
<dbReference type="EC" id="3.4.16.4" evidence="4"/>
<keyword evidence="19" id="KW-1185">Reference proteome</keyword>
<keyword evidence="9" id="KW-0133">Cell shape</keyword>
<evidence type="ECO:0000313" key="19">
    <source>
        <dbReference type="Proteomes" id="UP000617145"/>
    </source>
</evidence>
<evidence type="ECO:0000259" key="17">
    <source>
        <dbReference type="SMART" id="SM00936"/>
    </source>
</evidence>
<dbReference type="RefSeq" id="WP_188789119.1">
    <property type="nucleotide sequence ID" value="NZ_BMJV01000001.1"/>
</dbReference>
<evidence type="ECO:0000256" key="11">
    <source>
        <dbReference type="ARBA" id="ARBA00023316"/>
    </source>
</evidence>
<evidence type="ECO:0000256" key="2">
    <source>
        <dbReference type="ARBA" id="ARBA00004752"/>
    </source>
</evidence>
<comment type="pathway">
    <text evidence="2">Cell wall biogenesis; peptidoglycan biosynthesis.</text>
</comment>
<evidence type="ECO:0000256" key="6">
    <source>
        <dbReference type="ARBA" id="ARBA00022670"/>
    </source>
</evidence>
<dbReference type="InterPro" id="IPR012338">
    <property type="entry name" value="Beta-lactam/transpept-like"/>
</dbReference>
<dbReference type="Gene3D" id="3.40.710.10">
    <property type="entry name" value="DD-peptidase/beta-lactamase superfamily"/>
    <property type="match status" value="1"/>
</dbReference>
<evidence type="ECO:0000256" key="13">
    <source>
        <dbReference type="PIRSR" id="PIRSR618044-1"/>
    </source>
</evidence>
<evidence type="ECO:0000256" key="14">
    <source>
        <dbReference type="PIRSR" id="PIRSR618044-2"/>
    </source>
</evidence>
<evidence type="ECO:0000256" key="1">
    <source>
        <dbReference type="ARBA" id="ARBA00003217"/>
    </source>
</evidence>
<evidence type="ECO:0000256" key="9">
    <source>
        <dbReference type="ARBA" id="ARBA00022960"/>
    </source>
</evidence>
<feature type="active site" description="Proton acceptor" evidence="13">
    <location>
        <position position="61"/>
    </location>
</feature>
<feature type="active site" evidence="13">
    <location>
        <position position="118"/>
    </location>
</feature>
<feature type="signal peptide" evidence="16">
    <location>
        <begin position="1"/>
        <end position="26"/>
    </location>
</feature>
<dbReference type="InterPro" id="IPR037167">
    <property type="entry name" value="Peptidase_S11_C_sf"/>
</dbReference>
<dbReference type="Gene3D" id="2.60.410.10">
    <property type="entry name" value="D-Ala-D-Ala carboxypeptidase, C-terminal domain"/>
    <property type="match status" value="1"/>
</dbReference>
<keyword evidence="6" id="KW-0645">Protease</keyword>
<evidence type="ECO:0000256" key="7">
    <source>
        <dbReference type="ARBA" id="ARBA00022729"/>
    </source>
</evidence>
<dbReference type="PANTHER" id="PTHR21581:SF6">
    <property type="entry name" value="TRAFFICKING PROTEIN PARTICLE COMPLEX SUBUNIT 12"/>
    <property type="match status" value="1"/>
</dbReference>
<dbReference type="AlphaFoldDB" id="A0A8J2ZI84"/>
<keyword evidence="5 18" id="KW-0121">Carboxypeptidase</keyword>
<feature type="active site" description="Acyl-ester intermediate" evidence="13">
    <location>
        <position position="58"/>
    </location>
</feature>
<reference evidence="18" key="1">
    <citation type="journal article" date="2014" name="Int. J. Syst. Evol. Microbiol.">
        <title>Complete genome sequence of Corynebacterium casei LMG S-19264T (=DSM 44701T), isolated from a smear-ripened cheese.</title>
        <authorList>
            <consortium name="US DOE Joint Genome Institute (JGI-PGF)"/>
            <person name="Walter F."/>
            <person name="Albersmeier A."/>
            <person name="Kalinowski J."/>
            <person name="Ruckert C."/>
        </authorList>
    </citation>
    <scope>NUCLEOTIDE SEQUENCE</scope>
    <source>
        <strain evidence="18">CGMCC 1.15762</strain>
    </source>
</reference>
<reference evidence="18" key="2">
    <citation type="submission" date="2020-09" db="EMBL/GenBank/DDBJ databases">
        <authorList>
            <person name="Sun Q."/>
            <person name="Zhou Y."/>
        </authorList>
    </citation>
    <scope>NUCLEOTIDE SEQUENCE</scope>
    <source>
        <strain evidence="18">CGMCC 1.15762</strain>
    </source>
</reference>
<evidence type="ECO:0000256" key="4">
    <source>
        <dbReference type="ARBA" id="ARBA00012448"/>
    </source>
</evidence>
<dbReference type="InterPro" id="IPR012907">
    <property type="entry name" value="Peptidase_S11_C"/>
</dbReference>
<dbReference type="InterPro" id="IPR001967">
    <property type="entry name" value="Peptidase_S11_N"/>
</dbReference>
<protein>
    <recommendedName>
        <fullName evidence="4">serine-type D-Ala-D-Ala carboxypeptidase</fullName>
        <ecNumber evidence="4">3.4.16.4</ecNumber>
    </recommendedName>
</protein>
<dbReference type="InterPro" id="IPR015956">
    <property type="entry name" value="Peniciliin-bd_prot_C_sf"/>
</dbReference>
<dbReference type="PANTHER" id="PTHR21581">
    <property type="entry name" value="D-ALANYL-D-ALANINE CARBOXYPEPTIDASE"/>
    <property type="match status" value="1"/>
</dbReference>
<dbReference type="SUPFAM" id="SSF56601">
    <property type="entry name" value="beta-lactamase/transpeptidase-like"/>
    <property type="match status" value="1"/>
</dbReference>
<evidence type="ECO:0000256" key="15">
    <source>
        <dbReference type="RuleBase" id="RU004016"/>
    </source>
</evidence>
<evidence type="ECO:0000256" key="3">
    <source>
        <dbReference type="ARBA" id="ARBA00007164"/>
    </source>
</evidence>